<evidence type="ECO:0000256" key="1">
    <source>
        <dbReference type="SAM" id="MobiDB-lite"/>
    </source>
</evidence>
<sequence length="185" mass="19831">MSMAHENIEQGADVIPDAPCAEIISLAIPRAAQTPTSPAIGHVPAPQFHPSDTADDLDGLVSYGHTDDIMRDAPHVDMEAQTPEGTKPTEESELSRDTKIPTAAATASSDTKLTTVDVAATACTRKADDKNSGAGKAKRLCLCCQMEMSESESEMAVLDNAPNKDETTDSSEIYQHRPPKFFQFI</sequence>
<organism evidence="2 3">
    <name type="scientific">Zizania palustris</name>
    <name type="common">Northern wild rice</name>
    <dbReference type="NCBI Taxonomy" id="103762"/>
    <lineage>
        <taxon>Eukaryota</taxon>
        <taxon>Viridiplantae</taxon>
        <taxon>Streptophyta</taxon>
        <taxon>Embryophyta</taxon>
        <taxon>Tracheophyta</taxon>
        <taxon>Spermatophyta</taxon>
        <taxon>Magnoliopsida</taxon>
        <taxon>Liliopsida</taxon>
        <taxon>Poales</taxon>
        <taxon>Poaceae</taxon>
        <taxon>BOP clade</taxon>
        <taxon>Oryzoideae</taxon>
        <taxon>Oryzeae</taxon>
        <taxon>Zizaniinae</taxon>
        <taxon>Zizania</taxon>
    </lineage>
</organism>
<proteinExistence type="predicted"/>
<evidence type="ECO:0000313" key="2">
    <source>
        <dbReference type="EMBL" id="KAG8069021.1"/>
    </source>
</evidence>
<feature type="region of interest" description="Disordered" evidence="1">
    <location>
        <begin position="79"/>
        <end position="106"/>
    </location>
</feature>
<protein>
    <submittedName>
        <fullName evidence="2">Uncharacterized protein</fullName>
    </submittedName>
</protein>
<evidence type="ECO:0000313" key="3">
    <source>
        <dbReference type="Proteomes" id="UP000729402"/>
    </source>
</evidence>
<keyword evidence="3" id="KW-1185">Reference proteome</keyword>
<feature type="region of interest" description="Disordered" evidence="1">
    <location>
        <begin position="154"/>
        <end position="176"/>
    </location>
</feature>
<name>A0A8J5T9R3_ZIZPA</name>
<reference evidence="2" key="1">
    <citation type="journal article" date="2021" name="bioRxiv">
        <title>Whole Genome Assembly and Annotation of Northern Wild Rice, Zizania palustris L., Supports a Whole Genome Duplication in the Zizania Genus.</title>
        <authorList>
            <person name="Haas M."/>
            <person name="Kono T."/>
            <person name="Macchietto M."/>
            <person name="Millas R."/>
            <person name="McGilp L."/>
            <person name="Shao M."/>
            <person name="Duquette J."/>
            <person name="Hirsch C.N."/>
            <person name="Kimball J."/>
        </authorList>
    </citation>
    <scope>NUCLEOTIDE SEQUENCE</scope>
    <source>
        <tissue evidence="2">Fresh leaf tissue</tissue>
    </source>
</reference>
<dbReference type="EMBL" id="JAAALK010000284">
    <property type="protein sequence ID" value="KAG8069021.1"/>
    <property type="molecule type" value="Genomic_DNA"/>
</dbReference>
<feature type="region of interest" description="Disordered" evidence="1">
    <location>
        <begin position="34"/>
        <end position="67"/>
    </location>
</feature>
<accession>A0A8J5T9R3</accession>
<dbReference type="AlphaFoldDB" id="A0A8J5T9R3"/>
<gene>
    <name evidence="2" type="ORF">GUJ93_ZPchr0005g14971</name>
</gene>
<dbReference type="Proteomes" id="UP000729402">
    <property type="component" value="Unassembled WGS sequence"/>
</dbReference>
<reference evidence="2" key="2">
    <citation type="submission" date="2021-02" db="EMBL/GenBank/DDBJ databases">
        <authorList>
            <person name="Kimball J.A."/>
            <person name="Haas M.W."/>
            <person name="Macchietto M."/>
            <person name="Kono T."/>
            <person name="Duquette J."/>
            <person name="Shao M."/>
        </authorList>
    </citation>
    <scope>NUCLEOTIDE SEQUENCE</scope>
    <source>
        <tissue evidence="2">Fresh leaf tissue</tissue>
    </source>
</reference>
<comment type="caution">
    <text evidence="2">The sequence shown here is derived from an EMBL/GenBank/DDBJ whole genome shotgun (WGS) entry which is preliminary data.</text>
</comment>
<feature type="compositionally biased region" description="Basic and acidic residues" evidence="1">
    <location>
        <begin position="87"/>
        <end position="99"/>
    </location>
</feature>